<evidence type="ECO:0000259" key="7">
    <source>
        <dbReference type="Pfam" id="PF01765"/>
    </source>
</evidence>
<dbReference type="FunFam" id="3.30.1360.40:FF:000001">
    <property type="entry name" value="Ribosome-recycling factor"/>
    <property type="match status" value="1"/>
</dbReference>
<name>A0A6M2BLG2_9GAMM</name>
<comment type="subcellular location">
    <subcellularLocation>
        <location evidence="1 6">Cytoplasm</location>
    </subcellularLocation>
</comment>
<evidence type="ECO:0000256" key="3">
    <source>
        <dbReference type="ARBA" id="ARBA00022490"/>
    </source>
</evidence>
<accession>A0A6M2BLG2</accession>
<dbReference type="PANTHER" id="PTHR20982">
    <property type="entry name" value="RIBOSOME RECYCLING FACTOR"/>
    <property type="match status" value="1"/>
</dbReference>
<comment type="function">
    <text evidence="5 6">Responsible for the release of ribosomes from messenger RNA at the termination of protein biosynthesis. May increase the efficiency of translation by recycling ribosomes from one round of translation to another.</text>
</comment>
<evidence type="ECO:0000313" key="9">
    <source>
        <dbReference type="Proteomes" id="UP000472676"/>
    </source>
</evidence>
<organism evidence="8 9">
    <name type="scientific">Solimonas terrae</name>
    <dbReference type="NCBI Taxonomy" id="1396819"/>
    <lineage>
        <taxon>Bacteria</taxon>
        <taxon>Pseudomonadati</taxon>
        <taxon>Pseudomonadota</taxon>
        <taxon>Gammaproteobacteria</taxon>
        <taxon>Nevskiales</taxon>
        <taxon>Nevskiaceae</taxon>
        <taxon>Solimonas</taxon>
    </lineage>
</organism>
<dbReference type="FunFam" id="1.10.132.20:FF:000001">
    <property type="entry name" value="Ribosome-recycling factor"/>
    <property type="match status" value="1"/>
</dbReference>
<proteinExistence type="inferred from homology"/>
<dbReference type="CDD" id="cd00520">
    <property type="entry name" value="RRF"/>
    <property type="match status" value="1"/>
</dbReference>
<dbReference type="GO" id="GO:0043023">
    <property type="term" value="F:ribosomal large subunit binding"/>
    <property type="evidence" value="ECO:0007669"/>
    <property type="project" value="TreeGrafter"/>
</dbReference>
<keyword evidence="3 6" id="KW-0963">Cytoplasm</keyword>
<dbReference type="Gene3D" id="1.10.132.20">
    <property type="entry name" value="Ribosome-recycling factor"/>
    <property type="match status" value="1"/>
</dbReference>
<dbReference type="SUPFAM" id="SSF55194">
    <property type="entry name" value="Ribosome recycling factor, RRF"/>
    <property type="match status" value="1"/>
</dbReference>
<evidence type="ECO:0000256" key="1">
    <source>
        <dbReference type="ARBA" id="ARBA00004496"/>
    </source>
</evidence>
<dbReference type="HAMAP" id="MF_00040">
    <property type="entry name" value="RRF"/>
    <property type="match status" value="1"/>
</dbReference>
<reference evidence="8 9" key="1">
    <citation type="journal article" date="2014" name="Int. J. Syst. Evol. Microbiol.">
        <title>Solimonas terrae sp. nov., isolated from soil.</title>
        <authorList>
            <person name="Kim S.J."/>
            <person name="Moon J.Y."/>
            <person name="Weon H.Y."/>
            <person name="Ahn J.H."/>
            <person name="Chen W.M."/>
            <person name="Kwon S.W."/>
        </authorList>
    </citation>
    <scope>NUCLEOTIDE SEQUENCE [LARGE SCALE GENOMIC DNA]</scope>
    <source>
        <strain evidence="8 9">KIS83-12</strain>
    </source>
</reference>
<comment type="similarity">
    <text evidence="2 6">Belongs to the RRF family.</text>
</comment>
<dbReference type="InterPro" id="IPR036191">
    <property type="entry name" value="RRF_sf"/>
</dbReference>
<dbReference type="InterPro" id="IPR002661">
    <property type="entry name" value="Ribosome_recyc_fac"/>
</dbReference>
<dbReference type="InterPro" id="IPR023584">
    <property type="entry name" value="Ribosome_recyc_fac_dom"/>
</dbReference>
<keyword evidence="9" id="KW-1185">Reference proteome</keyword>
<evidence type="ECO:0000313" key="8">
    <source>
        <dbReference type="EMBL" id="NGY03562.1"/>
    </source>
</evidence>
<dbReference type="Proteomes" id="UP000472676">
    <property type="component" value="Unassembled WGS sequence"/>
</dbReference>
<evidence type="ECO:0000256" key="5">
    <source>
        <dbReference type="ARBA" id="ARBA00025050"/>
    </source>
</evidence>
<protein>
    <recommendedName>
        <fullName evidence="6">Ribosome-recycling factor</fullName>
        <shortName evidence="6">RRF</shortName>
    </recommendedName>
    <alternativeName>
        <fullName evidence="6">Ribosome-releasing factor</fullName>
    </alternativeName>
</protein>
<dbReference type="Pfam" id="PF01765">
    <property type="entry name" value="RRF"/>
    <property type="match status" value="1"/>
</dbReference>
<evidence type="ECO:0000256" key="2">
    <source>
        <dbReference type="ARBA" id="ARBA00005912"/>
    </source>
</evidence>
<dbReference type="EMBL" id="JAAMOW010000001">
    <property type="protein sequence ID" value="NGY03562.1"/>
    <property type="molecule type" value="Genomic_DNA"/>
</dbReference>
<dbReference type="RefSeq" id="WP_166251069.1">
    <property type="nucleotide sequence ID" value="NZ_JAAMOW010000001.1"/>
</dbReference>
<evidence type="ECO:0000256" key="6">
    <source>
        <dbReference type="HAMAP-Rule" id="MF_00040"/>
    </source>
</evidence>
<evidence type="ECO:0000256" key="4">
    <source>
        <dbReference type="ARBA" id="ARBA00022917"/>
    </source>
</evidence>
<gene>
    <name evidence="6 8" type="primary">frr</name>
    <name evidence="8" type="ORF">G7Y85_02165</name>
</gene>
<dbReference type="NCBIfam" id="TIGR00496">
    <property type="entry name" value="frr"/>
    <property type="match status" value="1"/>
</dbReference>
<feature type="domain" description="Ribosome recycling factor" evidence="7">
    <location>
        <begin position="20"/>
        <end position="183"/>
    </location>
</feature>
<dbReference type="AlphaFoldDB" id="A0A6M2BLG2"/>
<dbReference type="GO" id="GO:0005829">
    <property type="term" value="C:cytosol"/>
    <property type="evidence" value="ECO:0007669"/>
    <property type="project" value="GOC"/>
</dbReference>
<dbReference type="Gene3D" id="3.30.1360.40">
    <property type="match status" value="1"/>
</dbReference>
<dbReference type="PANTHER" id="PTHR20982:SF3">
    <property type="entry name" value="MITOCHONDRIAL RIBOSOME RECYCLING FACTOR PSEUDO 1"/>
    <property type="match status" value="1"/>
</dbReference>
<comment type="caution">
    <text evidence="8">The sequence shown here is derived from an EMBL/GenBank/DDBJ whole genome shotgun (WGS) entry which is preliminary data.</text>
</comment>
<dbReference type="GO" id="GO:0002184">
    <property type="term" value="P:cytoplasmic translational termination"/>
    <property type="evidence" value="ECO:0007669"/>
    <property type="project" value="TreeGrafter"/>
</dbReference>
<keyword evidence="4 6" id="KW-0648">Protein biosynthesis</keyword>
<sequence>MLNNIKNDASSRMQKCVDVLKSELMKLRTGRASAALLDHIRVDYYGSEVPLSQAAQVSVEDARTIQVQAWDKGLVSVIEKAIMTSDLGLTPNTAGQTIRINIPPLTEQRRKELAKVVKSEAENAKVAIRNVRRDANQAIKELVKNKDISTDDEKRGETEIQKLTDQFVAKVDEASAAKEKELLSM</sequence>